<evidence type="ECO:0000256" key="2">
    <source>
        <dbReference type="SAM" id="Phobius"/>
    </source>
</evidence>
<dbReference type="EMBL" id="OU015567">
    <property type="protein sequence ID" value="CAG5109588.1"/>
    <property type="molecule type" value="Genomic_DNA"/>
</dbReference>
<feature type="transmembrane region" description="Helical" evidence="2">
    <location>
        <begin position="194"/>
        <end position="213"/>
    </location>
</feature>
<keyword evidence="2" id="KW-1133">Transmembrane helix</keyword>
<protein>
    <submittedName>
        <fullName evidence="4">Oidioi.mRNA.OKI2018_I69.chr2.g4108.t1.cds</fullName>
    </submittedName>
</protein>
<accession>A0ABN7T2Q6</accession>
<gene>
    <name evidence="4" type="ORF">OKIOD_LOCUS12873</name>
</gene>
<feature type="signal peptide" evidence="3">
    <location>
        <begin position="1"/>
        <end position="19"/>
    </location>
</feature>
<keyword evidence="3" id="KW-0732">Signal</keyword>
<evidence type="ECO:0000313" key="4">
    <source>
        <dbReference type="EMBL" id="CAG5109588.1"/>
    </source>
</evidence>
<keyword evidence="1" id="KW-0175">Coiled coil</keyword>
<sequence>MKFSLFILPVLLSAEIGKAKKVCKKEAKRYLNECLEECSGISDRRCISECRKDMKAIKNSCFEKLDEQKAQEDKQEKVKQKIISILQGNPESQPVEPETEKETQIQLFEQEAELLAKEDEIEVLRYHKEQLEKKLAAEAKQESDLLAEQIAVLLQQKKELDDLAEIRFPSTTETMTTTTTTTKKSGLKTFGKQIFVILLTVFLCLYSVCLKIMRTTLRNHHNRKFVA</sequence>
<keyword evidence="2" id="KW-0812">Transmembrane</keyword>
<reference evidence="4 5" key="1">
    <citation type="submission" date="2021-04" db="EMBL/GenBank/DDBJ databases">
        <authorList>
            <person name="Bliznina A."/>
        </authorList>
    </citation>
    <scope>NUCLEOTIDE SEQUENCE [LARGE SCALE GENOMIC DNA]</scope>
</reference>
<name>A0ABN7T2Q6_OIKDI</name>
<keyword evidence="2" id="KW-0472">Membrane</keyword>
<evidence type="ECO:0000256" key="1">
    <source>
        <dbReference type="SAM" id="Coils"/>
    </source>
</evidence>
<dbReference type="Proteomes" id="UP001158576">
    <property type="component" value="Chromosome 2"/>
</dbReference>
<evidence type="ECO:0000256" key="3">
    <source>
        <dbReference type="SAM" id="SignalP"/>
    </source>
</evidence>
<proteinExistence type="predicted"/>
<feature type="chain" id="PRO_5047475748" evidence="3">
    <location>
        <begin position="20"/>
        <end position="227"/>
    </location>
</feature>
<keyword evidence="5" id="KW-1185">Reference proteome</keyword>
<feature type="coiled-coil region" evidence="1">
    <location>
        <begin position="114"/>
        <end position="156"/>
    </location>
</feature>
<organism evidence="4 5">
    <name type="scientific">Oikopleura dioica</name>
    <name type="common">Tunicate</name>
    <dbReference type="NCBI Taxonomy" id="34765"/>
    <lineage>
        <taxon>Eukaryota</taxon>
        <taxon>Metazoa</taxon>
        <taxon>Chordata</taxon>
        <taxon>Tunicata</taxon>
        <taxon>Appendicularia</taxon>
        <taxon>Copelata</taxon>
        <taxon>Oikopleuridae</taxon>
        <taxon>Oikopleura</taxon>
    </lineage>
</organism>
<evidence type="ECO:0000313" key="5">
    <source>
        <dbReference type="Proteomes" id="UP001158576"/>
    </source>
</evidence>